<proteinExistence type="predicted"/>
<dbReference type="AlphaFoldDB" id="A0A2P2QKN6"/>
<accession>A0A2P2QKN6</accession>
<name>A0A2P2QKN6_RHIMU</name>
<evidence type="ECO:0000313" key="2">
    <source>
        <dbReference type="EMBL" id="MBX67551.1"/>
    </source>
</evidence>
<evidence type="ECO:0000256" key="1">
    <source>
        <dbReference type="SAM" id="Phobius"/>
    </source>
</evidence>
<protein>
    <submittedName>
        <fullName evidence="2">Uncharacterized protein</fullName>
    </submittedName>
</protein>
<organism evidence="2">
    <name type="scientific">Rhizophora mucronata</name>
    <name type="common">Asiatic mangrove</name>
    <dbReference type="NCBI Taxonomy" id="61149"/>
    <lineage>
        <taxon>Eukaryota</taxon>
        <taxon>Viridiplantae</taxon>
        <taxon>Streptophyta</taxon>
        <taxon>Embryophyta</taxon>
        <taxon>Tracheophyta</taxon>
        <taxon>Spermatophyta</taxon>
        <taxon>Magnoliopsida</taxon>
        <taxon>eudicotyledons</taxon>
        <taxon>Gunneridae</taxon>
        <taxon>Pentapetalae</taxon>
        <taxon>rosids</taxon>
        <taxon>fabids</taxon>
        <taxon>Malpighiales</taxon>
        <taxon>Rhizophoraceae</taxon>
        <taxon>Rhizophora</taxon>
    </lineage>
</organism>
<reference evidence="2" key="1">
    <citation type="submission" date="2018-02" db="EMBL/GenBank/DDBJ databases">
        <title>Rhizophora mucronata_Transcriptome.</title>
        <authorList>
            <person name="Meera S.P."/>
            <person name="Sreeshan A."/>
            <person name="Augustine A."/>
        </authorList>
    </citation>
    <scope>NUCLEOTIDE SEQUENCE</scope>
    <source>
        <tissue evidence="2">Leaf</tissue>
    </source>
</reference>
<dbReference type="EMBL" id="GGEC01087067">
    <property type="protein sequence ID" value="MBX67551.1"/>
    <property type="molecule type" value="Transcribed_RNA"/>
</dbReference>
<sequence length="26" mass="3018">MLKISLSLANYWVYGYICVCLSFWGS</sequence>
<keyword evidence="1" id="KW-1133">Transmembrane helix</keyword>
<keyword evidence="1" id="KW-0472">Membrane</keyword>
<feature type="transmembrane region" description="Helical" evidence="1">
    <location>
        <begin position="7"/>
        <end position="25"/>
    </location>
</feature>
<keyword evidence="1" id="KW-0812">Transmembrane</keyword>